<evidence type="ECO:0000313" key="5">
    <source>
        <dbReference type="Proteomes" id="UP000326505"/>
    </source>
</evidence>
<dbReference type="EMBL" id="JACHJD010000006">
    <property type="protein sequence ID" value="MBB5104825.1"/>
    <property type="molecule type" value="Genomic_DNA"/>
</dbReference>
<dbReference type="Pfam" id="PF01047">
    <property type="entry name" value="MarR"/>
    <property type="match status" value="1"/>
</dbReference>
<feature type="domain" description="HTH marR-type" evidence="2">
    <location>
        <begin position="63"/>
        <end position="191"/>
    </location>
</feature>
<evidence type="ECO:0000313" key="6">
    <source>
        <dbReference type="Proteomes" id="UP000549009"/>
    </source>
</evidence>
<dbReference type="GO" id="GO:0003700">
    <property type="term" value="F:DNA-binding transcription factor activity"/>
    <property type="evidence" value="ECO:0007669"/>
    <property type="project" value="InterPro"/>
</dbReference>
<dbReference type="SUPFAM" id="SSF46785">
    <property type="entry name" value="Winged helix' DNA-binding domain"/>
    <property type="match status" value="1"/>
</dbReference>
<dbReference type="GO" id="GO:0006950">
    <property type="term" value="P:response to stress"/>
    <property type="evidence" value="ECO:0007669"/>
    <property type="project" value="TreeGrafter"/>
</dbReference>
<dbReference type="PANTHER" id="PTHR33164">
    <property type="entry name" value="TRANSCRIPTIONAL REGULATOR, MARR FAMILY"/>
    <property type="match status" value="1"/>
</dbReference>
<sequence length="192" mass="21001">MANTRGNAQERGQAGRTAAASPERDRRGPETDQKGPERGQKGSETDRTASEADQGHQSLPAADWRVCGLVNALARRIETHVREHATALGLTAPQAVALRELTGPMTLRELAQRMSCEPSNATFVSDRLEEQGLVERRPHPSDRRAKQLVLTPEGTALRERLMASLATESPLSPLSDQEQDTLQQLLARAVVR</sequence>
<dbReference type="InterPro" id="IPR036390">
    <property type="entry name" value="WH_DNA-bd_sf"/>
</dbReference>
<dbReference type="Proteomes" id="UP000326505">
    <property type="component" value="Chromosome"/>
</dbReference>
<dbReference type="AlphaFoldDB" id="A0A5P2XFR3"/>
<dbReference type="InterPro" id="IPR039422">
    <property type="entry name" value="MarR/SlyA-like"/>
</dbReference>
<dbReference type="GO" id="GO:0003677">
    <property type="term" value="F:DNA binding"/>
    <property type="evidence" value="ECO:0007669"/>
    <property type="project" value="UniProtKB-KW"/>
</dbReference>
<dbReference type="SMART" id="SM00347">
    <property type="entry name" value="HTH_MARR"/>
    <property type="match status" value="1"/>
</dbReference>
<organism evidence="4 5">
    <name type="scientific">Streptomyces spectabilis</name>
    <dbReference type="NCBI Taxonomy" id="68270"/>
    <lineage>
        <taxon>Bacteria</taxon>
        <taxon>Bacillati</taxon>
        <taxon>Actinomycetota</taxon>
        <taxon>Actinomycetes</taxon>
        <taxon>Kitasatosporales</taxon>
        <taxon>Streptomycetaceae</taxon>
        <taxon>Streptomyces</taxon>
    </lineage>
</organism>
<evidence type="ECO:0000256" key="1">
    <source>
        <dbReference type="SAM" id="MobiDB-lite"/>
    </source>
</evidence>
<dbReference type="InterPro" id="IPR000835">
    <property type="entry name" value="HTH_MarR-typ"/>
</dbReference>
<dbReference type="OrthoDB" id="4807076at2"/>
<dbReference type="Proteomes" id="UP000549009">
    <property type="component" value="Unassembled WGS sequence"/>
</dbReference>
<dbReference type="Gene3D" id="1.10.10.10">
    <property type="entry name" value="Winged helix-like DNA-binding domain superfamily/Winged helix DNA-binding domain"/>
    <property type="match status" value="1"/>
</dbReference>
<dbReference type="PROSITE" id="PS50995">
    <property type="entry name" value="HTH_MARR_2"/>
    <property type="match status" value="1"/>
</dbReference>
<feature type="compositionally biased region" description="Basic and acidic residues" evidence="1">
    <location>
        <begin position="22"/>
        <end position="54"/>
    </location>
</feature>
<dbReference type="InterPro" id="IPR036388">
    <property type="entry name" value="WH-like_DNA-bd_sf"/>
</dbReference>
<keyword evidence="3" id="KW-0238">DNA-binding</keyword>
<evidence type="ECO:0000313" key="4">
    <source>
        <dbReference type="EMBL" id="QEV62534.1"/>
    </source>
</evidence>
<proteinExistence type="predicted"/>
<gene>
    <name evidence="4" type="ORF">CP982_30595</name>
    <name evidence="3" type="ORF">FHS40_003918</name>
</gene>
<dbReference type="PRINTS" id="PR00598">
    <property type="entry name" value="HTHMARR"/>
</dbReference>
<reference evidence="3 6" key="2">
    <citation type="submission" date="2020-08" db="EMBL/GenBank/DDBJ databases">
        <title>Genomic Encyclopedia of Type Strains, Phase III (KMG-III): the genomes of soil and plant-associated and newly described type strains.</title>
        <authorList>
            <person name="Whitman W."/>
        </authorList>
    </citation>
    <scope>NUCLEOTIDE SEQUENCE [LARGE SCALE GENOMIC DNA]</scope>
    <source>
        <strain evidence="3 6">CECT 3146</strain>
    </source>
</reference>
<protein>
    <submittedName>
        <fullName evidence="3 4">MarR family transcriptional regulator</fullName>
    </submittedName>
</protein>
<dbReference type="KEGG" id="sspb:CP982_30595"/>
<feature type="region of interest" description="Disordered" evidence="1">
    <location>
        <begin position="1"/>
        <end position="59"/>
    </location>
</feature>
<name>A0A5P2XFR3_STRST</name>
<keyword evidence="6" id="KW-1185">Reference proteome</keyword>
<evidence type="ECO:0000313" key="3">
    <source>
        <dbReference type="EMBL" id="MBB5104825.1"/>
    </source>
</evidence>
<dbReference type="PANTHER" id="PTHR33164:SF43">
    <property type="entry name" value="HTH-TYPE TRANSCRIPTIONAL REPRESSOR YETL"/>
    <property type="match status" value="1"/>
</dbReference>
<dbReference type="EMBL" id="CP023690">
    <property type="protein sequence ID" value="QEV62534.1"/>
    <property type="molecule type" value="Genomic_DNA"/>
</dbReference>
<evidence type="ECO:0000259" key="2">
    <source>
        <dbReference type="PROSITE" id="PS50995"/>
    </source>
</evidence>
<accession>A0A5P2XFR3</accession>
<reference evidence="4 5" key="1">
    <citation type="submission" date="2017-09" db="EMBL/GenBank/DDBJ databases">
        <authorList>
            <person name="Lee N."/>
            <person name="Cho B.-K."/>
        </authorList>
    </citation>
    <scope>NUCLEOTIDE SEQUENCE [LARGE SCALE GENOMIC DNA]</scope>
    <source>
        <strain evidence="4 5">ATCC 27465</strain>
    </source>
</reference>